<dbReference type="RefSeq" id="WP_136548437.1">
    <property type="nucleotide sequence ID" value="NZ_CP031093.1"/>
</dbReference>
<sequence>MNAPAHVPGQPADVEIAVIGTGFSGLGTAIRLQQEGFNDFVVLERNDKVGGTWYNNRYPGCACDVQSHLYSFSFEPNASWSRMFATQPEIQAYMEGCAERHNLARKIRFQTWVTQARWDEKQGLWRIRTHTGAQVEEFARSRGCHAFELDFGDTGMPAGEEFTARFLISGMGGLSRPAYPNIPGLRDFKGEIFHSAAWRDDYRLENKRVAVIGTGASAIQFVPQIAPKVKQMHLFQRTAPWIMPKPDRKTSKFERGLYRLFPWLQRAQRARIYCQLEARALAFVLSPRLLKLAEKMALKHLNKQVANDSLRKQLTPDYRLGCKRILISNDYYPALCRSNVELVTDGIAEVKANSVVDRKGNERMVDAIILGTGFQPQNPIPRGAIFGRGEKDLHETWDGKLETYLGTTVHGYPNMFLLMGPNTGLGHSSMIYMIESQIRYVLDCLKQAKTRNFAHVEVREQVQAKFYDGVQRKSDATIWNSGCNSWYLNDQGKNTALWPGFTWEYRRRTRQFESLEYYCKPASAVQLSTQATETVTQQE</sequence>
<evidence type="ECO:0000256" key="2">
    <source>
        <dbReference type="ARBA" id="ARBA00022827"/>
    </source>
</evidence>
<organism evidence="4 5">
    <name type="scientific">Hydrocarboniclastica marina</name>
    <dbReference type="NCBI Taxonomy" id="2259620"/>
    <lineage>
        <taxon>Bacteria</taxon>
        <taxon>Pseudomonadati</taxon>
        <taxon>Pseudomonadota</taxon>
        <taxon>Gammaproteobacteria</taxon>
        <taxon>Alteromonadales</taxon>
        <taxon>Alteromonadaceae</taxon>
        <taxon>Hydrocarboniclastica</taxon>
    </lineage>
</organism>
<keyword evidence="3" id="KW-0560">Oxidoreductase</keyword>
<dbReference type="InterPro" id="IPR036188">
    <property type="entry name" value="FAD/NAD-bd_sf"/>
</dbReference>
<dbReference type="InterPro" id="IPR051209">
    <property type="entry name" value="FAD-bind_Monooxygenase_sf"/>
</dbReference>
<gene>
    <name evidence="4" type="ORF">soil367_07585</name>
</gene>
<dbReference type="SUPFAM" id="SSF51905">
    <property type="entry name" value="FAD/NAD(P)-binding domain"/>
    <property type="match status" value="1"/>
</dbReference>
<evidence type="ECO:0000313" key="4">
    <source>
        <dbReference type="EMBL" id="QCF25791.1"/>
    </source>
</evidence>
<dbReference type="GO" id="GO:0050661">
    <property type="term" value="F:NADP binding"/>
    <property type="evidence" value="ECO:0007669"/>
    <property type="project" value="InterPro"/>
</dbReference>
<dbReference type="GO" id="GO:0004499">
    <property type="term" value="F:N,N-dimethylaniline monooxygenase activity"/>
    <property type="evidence" value="ECO:0007669"/>
    <property type="project" value="InterPro"/>
</dbReference>
<accession>A0A4P7XFQ3</accession>
<evidence type="ECO:0000256" key="3">
    <source>
        <dbReference type="ARBA" id="ARBA00023002"/>
    </source>
</evidence>
<dbReference type="KEGG" id="hmi:soil367_07585"/>
<keyword evidence="5" id="KW-1185">Reference proteome</keyword>
<dbReference type="Pfam" id="PF00743">
    <property type="entry name" value="FMO-like"/>
    <property type="match status" value="1"/>
</dbReference>
<keyword evidence="2" id="KW-0274">FAD</keyword>
<reference evidence="4 5" key="1">
    <citation type="submission" date="2018-07" db="EMBL/GenBank/DDBJ databases">
        <title>Marsedoiliclastica nanhaica gen. nov. sp. nov., a novel marine hydrocarbonoclastic bacterium isolated from an in-situ enriched hydrocarbon-degrading consortium in deep-sea sediment.</title>
        <authorList>
            <person name="Dong C."/>
            <person name="Ma T."/>
            <person name="Liu R."/>
            <person name="Shao Z."/>
        </authorList>
    </citation>
    <scope>NUCLEOTIDE SEQUENCE [LARGE SCALE GENOMIC DNA]</scope>
    <source>
        <strain evidence="5">soil36-7</strain>
    </source>
</reference>
<dbReference type="EMBL" id="CP031093">
    <property type="protein sequence ID" value="QCF25791.1"/>
    <property type="molecule type" value="Genomic_DNA"/>
</dbReference>
<dbReference type="AlphaFoldDB" id="A0A4P7XFQ3"/>
<evidence type="ECO:0000313" key="5">
    <source>
        <dbReference type="Proteomes" id="UP000298049"/>
    </source>
</evidence>
<dbReference type="Pfam" id="PF13450">
    <property type="entry name" value="NAD_binding_8"/>
    <property type="match status" value="1"/>
</dbReference>
<dbReference type="PANTHER" id="PTHR42877">
    <property type="entry name" value="L-ORNITHINE N(5)-MONOOXYGENASE-RELATED"/>
    <property type="match status" value="1"/>
</dbReference>
<proteinExistence type="predicted"/>
<protein>
    <submittedName>
        <fullName evidence="4">NAD(P)/FAD-dependent oxidoreductase</fullName>
    </submittedName>
</protein>
<evidence type="ECO:0000256" key="1">
    <source>
        <dbReference type="ARBA" id="ARBA00022630"/>
    </source>
</evidence>
<name>A0A4P7XFQ3_9ALTE</name>
<dbReference type="GO" id="GO:0050660">
    <property type="term" value="F:flavin adenine dinucleotide binding"/>
    <property type="evidence" value="ECO:0007669"/>
    <property type="project" value="InterPro"/>
</dbReference>
<dbReference type="Proteomes" id="UP000298049">
    <property type="component" value="Chromosome"/>
</dbReference>
<dbReference type="PANTHER" id="PTHR42877:SF4">
    <property type="entry name" value="FAD_NAD(P)-BINDING DOMAIN-CONTAINING PROTEIN-RELATED"/>
    <property type="match status" value="1"/>
</dbReference>
<dbReference type="OrthoDB" id="312624at2"/>
<dbReference type="InterPro" id="IPR020946">
    <property type="entry name" value="Flavin_mOase-like"/>
</dbReference>
<dbReference type="Gene3D" id="3.50.50.60">
    <property type="entry name" value="FAD/NAD(P)-binding domain"/>
    <property type="match status" value="3"/>
</dbReference>
<keyword evidence="1" id="KW-0285">Flavoprotein</keyword>